<evidence type="ECO:0000313" key="2">
    <source>
        <dbReference type="EMBL" id="GAA4737787.1"/>
    </source>
</evidence>
<dbReference type="EMBL" id="BAABKN010000014">
    <property type="protein sequence ID" value="GAA4737787.1"/>
    <property type="molecule type" value="Genomic_DNA"/>
</dbReference>
<evidence type="ECO:0000313" key="3">
    <source>
        <dbReference type="Proteomes" id="UP001499882"/>
    </source>
</evidence>
<feature type="region of interest" description="Disordered" evidence="1">
    <location>
        <begin position="1"/>
        <end position="90"/>
    </location>
</feature>
<keyword evidence="3" id="KW-1185">Reference proteome</keyword>
<comment type="caution">
    <text evidence="2">The sequence shown here is derived from an EMBL/GenBank/DDBJ whole genome shotgun (WGS) entry which is preliminary data.</text>
</comment>
<gene>
    <name evidence="2" type="ORF">GCM10023350_22290</name>
</gene>
<proteinExistence type="predicted"/>
<feature type="compositionally biased region" description="Basic and acidic residues" evidence="1">
    <location>
        <begin position="49"/>
        <end position="62"/>
    </location>
</feature>
<sequence>MTSDDTDLGPMPDPVIEPGEPNPGGVDALQDDSGPIAIPDLTADENPALEDKAPETVKKGVSDSEDTSTEATATGSGGETDHQPEKESPA</sequence>
<feature type="compositionally biased region" description="Basic and acidic residues" evidence="1">
    <location>
        <begin position="79"/>
        <end position="90"/>
    </location>
</feature>
<accession>A0ABP8YRJ5</accession>
<name>A0ABP8YRJ5_9ACTN</name>
<protein>
    <recommendedName>
        <fullName evidence="4">Sigma-like protein</fullName>
    </recommendedName>
</protein>
<reference evidence="3" key="1">
    <citation type="journal article" date="2019" name="Int. J. Syst. Evol. Microbiol.">
        <title>The Global Catalogue of Microorganisms (GCM) 10K type strain sequencing project: providing services to taxonomists for standard genome sequencing and annotation.</title>
        <authorList>
            <consortium name="The Broad Institute Genomics Platform"/>
            <consortium name="The Broad Institute Genome Sequencing Center for Infectious Disease"/>
            <person name="Wu L."/>
            <person name="Ma J."/>
        </authorList>
    </citation>
    <scope>NUCLEOTIDE SEQUENCE [LARGE SCALE GENOMIC DNA]</scope>
    <source>
        <strain evidence="3">JCM 18532</strain>
    </source>
</reference>
<evidence type="ECO:0008006" key="4">
    <source>
        <dbReference type="Google" id="ProtNLM"/>
    </source>
</evidence>
<organism evidence="2 3">
    <name type="scientific">Nocardioides endophyticus</name>
    <dbReference type="NCBI Taxonomy" id="1353775"/>
    <lineage>
        <taxon>Bacteria</taxon>
        <taxon>Bacillati</taxon>
        <taxon>Actinomycetota</taxon>
        <taxon>Actinomycetes</taxon>
        <taxon>Propionibacteriales</taxon>
        <taxon>Nocardioidaceae</taxon>
        <taxon>Nocardioides</taxon>
    </lineage>
</organism>
<evidence type="ECO:0000256" key="1">
    <source>
        <dbReference type="SAM" id="MobiDB-lite"/>
    </source>
</evidence>
<dbReference type="RefSeq" id="WP_345526849.1">
    <property type="nucleotide sequence ID" value="NZ_BAABKN010000014.1"/>
</dbReference>
<dbReference type="Proteomes" id="UP001499882">
    <property type="component" value="Unassembled WGS sequence"/>
</dbReference>